<name>A0A1B7WZ63_APHFL</name>
<protein>
    <submittedName>
        <fullName evidence="1">Uncharacterized protein</fullName>
    </submittedName>
</protein>
<dbReference type="AlphaFoldDB" id="A0A1B7WZ63"/>
<dbReference type="CDD" id="cd22992">
    <property type="entry name" value="MOC1"/>
    <property type="match status" value="1"/>
</dbReference>
<reference evidence="1 2" key="1">
    <citation type="submission" date="2015-09" db="EMBL/GenBank/DDBJ databases">
        <title>Aphanizomenon flos-aquae WA102.</title>
        <authorList>
            <person name="Driscoll C."/>
        </authorList>
    </citation>
    <scope>NUCLEOTIDE SEQUENCE [LARGE SCALE GENOMIC DNA]</scope>
    <source>
        <strain evidence="1">WA102</strain>
    </source>
</reference>
<gene>
    <name evidence="1" type="ORF">AN484_17825</name>
</gene>
<sequence length="182" mass="20042">MKVFIGVDPGSKGAIVAINENRELIMCADMPFMDGQISMRGVAKIFSDFDPNNSFAAIEVAKAMSQKDEKKGGEKRSQSVASMLKYGRGLGALQMCIFMKQISCTEVQSVQWMSLLGVNGKTSGQYNGDKVAVELIPQIKDLVYEKNSKYKNGVKICDGRADAALIAEWKLRKYLSARNTKI</sequence>
<proteinExistence type="predicted"/>
<evidence type="ECO:0000313" key="2">
    <source>
        <dbReference type="Proteomes" id="UP000092093"/>
    </source>
</evidence>
<comment type="caution">
    <text evidence="1">The sequence shown here is derived from an EMBL/GenBank/DDBJ whole genome shotgun (WGS) entry which is preliminary data.</text>
</comment>
<dbReference type="EMBL" id="LJOW01000106">
    <property type="protein sequence ID" value="OBQ42407.1"/>
    <property type="molecule type" value="Genomic_DNA"/>
</dbReference>
<accession>A0A1B7WZ63</accession>
<organism evidence="1 2">
    <name type="scientific">Aphanizomenon flos-aquae WA102</name>
    <dbReference type="NCBI Taxonomy" id="1710896"/>
    <lineage>
        <taxon>Bacteria</taxon>
        <taxon>Bacillati</taxon>
        <taxon>Cyanobacteriota</taxon>
        <taxon>Cyanophyceae</taxon>
        <taxon>Nostocales</taxon>
        <taxon>Aphanizomenonaceae</taxon>
        <taxon>Aphanizomenon</taxon>
    </lineage>
</organism>
<evidence type="ECO:0000313" key="1">
    <source>
        <dbReference type="EMBL" id="OBQ42407.1"/>
    </source>
</evidence>
<dbReference type="Proteomes" id="UP000092093">
    <property type="component" value="Unassembled WGS sequence"/>
</dbReference>